<evidence type="ECO:0000256" key="1">
    <source>
        <dbReference type="ARBA" id="ARBA00022603"/>
    </source>
</evidence>
<protein>
    <submittedName>
        <fullName evidence="4">Methyltransferase ustM</fullName>
    </submittedName>
</protein>
<dbReference type="GeneID" id="69010087"/>
<keyword evidence="1 4" id="KW-0489">Methyltransferase</keyword>
<dbReference type="Proteomes" id="UP000613401">
    <property type="component" value="Unassembled WGS sequence"/>
</dbReference>
<dbReference type="RefSeq" id="XP_045271133.1">
    <property type="nucleotide sequence ID" value="XM_045403006.1"/>
</dbReference>
<dbReference type="SUPFAM" id="SSF53335">
    <property type="entry name" value="S-adenosyl-L-methionine-dependent methyltransferases"/>
    <property type="match status" value="1"/>
</dbReference>
<dbReference type="InterPro" id="IPR029063">
    <property type="entry name" value="SAM-dependent_MTases_sf"/>
</dbReference>
<evidence type="ECO:0000256" key="3">
    <source>
        <dbReference type="ARBA" id="ARBA00022691"/>
    </source>
</evidence>
<dbReference type="AlphaFoldDB" id="A0A8H4CXJ1"/>
<comment type="caution">
    <text evidence="4">The sequence shown here is derived from an EMBL/GenBank/DDBJ whole genome shotgun (WGS) entry which is preliminary data.</text>
</comment>
<evidence type="ECO:0000313" key="5">
    <source>
        <dbReference type="Proteomes" id="UP000613401"/>
    </source>
</evidence>
<keyword evidence="2 4" id="KW-0808">Transferase</keyword>
<evidence type="ECO:0000256" key="2">
    <source>
        <dbReference type="ARBA" id="ARBA00022679"/>
    </source>
</evidence>
<dbReference type="EMBL" id="WVTB01000004">
    <property type="protein sequence ID" value="KAF3811974.1"/>
    <property type="molecule type" value="Genomic_DNA"/>
</dbReference>
<evidence type="ECO:0000313" key="4">
    <source>
        <dbReference type="EMBL" id="KAF3811974.1"/>
    </source>
</evidence>
<accession>A0A8H4CXJ1</accession>
<dbReference type="PANTHER" id="PTHR43464">
    <property type="entry name" value="METHYLTRANSFERASE"/>
    <property type="match status" value="1"/>
</dbReference>
<organism evidence="4 5">
    <name type="scientific">Colletotrichum gloeosporioides</name>
    <name type="common">Anthracnose fungus</name>
    <name type="synonym">Glomerella cingulata</name>
    <dbReference type="NCBI Taxonomy" id="474922"/>
    <lineage>
        <taxon>Eukaryota</taxon>
        <taxon>Fungi</taxon>
        <taxon>Dikarya</taxon>
        <taxon>Ascomycota</taxon>
        <taxon>Pezizomycotina</taxon>
        <taxon>Sordariomycetes</taxon>
        <taxon>Hypocreomycetidae</taxon>
        <taxon>Glomerellales</taxon>
        <taxon>Glomerellaceae</taxon>
        <taxon>Colletotrichum</taxon>
        <taxon>Colletotrichum gloeosporioides species complex</taxon>
    </lineage>
</organism>
<dbReference type="Gene3D" id="3.40.50.150">
    <property type="entry name" value="Vaccinia Virus protein VP39"/>
    <property type="match status" value="1"/>
</dbReference>
<dbReference type="GO" id="GO:0032259">
    <property type="term" value="P:methylation"/>
    <property type="evidence" value="ECO:0007669"/>
    <property type="project" value="UniProtKB-KW"/>
</dbReference>
<gene>
    <name evidence="4" type="ORF">GCG54_00002926</name>
</gene>
<name>A0A8H4CXJ1_COLGL</name>
<keyword evidence="3" id="KW-0949">S-adenosyl-L-methionine</keyword>
<reference evidence="4" key="2">
    <citation type="submission" date="2020-03" db="EMBL/GenBank/DDBJ databases">
        <authorList>
            <person name="Fu F.-F."/>
            <person name="Chen J."/>
        </authorList>
    </citation>
    <scope>NUCLEOTIDE SEQUENCE</scope>
    <source>
        <strain evidence="4">Lc1</strain>
    </source>
</reference>
<keyword evidence="5" id="KW-1185">Reference proteome</keyword>
<sequence>MNTPDSDSLEIILSCYLHASSQRANVVPRFAHRLSICEAWSIPQGSRLLDVGCGQGDSSLVLATAVGPLGSVTGIDNAPPDYGGPFTVGQAQNHILSSTLGNRIVFQRSDTTEWLRARYKSLSETSPPASLCSVEAPLEDLNSPVENQQQPSVEFDGAVFCYSMWYFPSTAAVRDLLEALAAAGVPRIYVAEWSGQAKSASQEPHALAAAAEKKLYSLRPADYMPRLDEQNIRGGALLPDELVALARQVGWCVTRQGSLPTPLAIRDGYWEAQYLLRGRFTQDVEQAVKGAADREEMMKCREQVASAIEALEANRGNVECMDTVWIVLERN</sequence>
<dbReference type="GO" id="GO:0005739">
    <property type="term" value="C:mitochondrion"/>
    <property type="evidence" value="ECO:0007669"/>
    <property type="project" value="TreeGrafter"/>
</dbReference>
<dbReference type="PANTHER" id="PTHR43464:SF19">
    <property type="entry name" value="UBIQUINONE BIOSYNTHESIS O-METHYLTRANSFERASE, MITOCHONDRIAL"/>
    <property type="match status" value="1"/>
</dbReference>
<proteinExistence type="predicted"/>
<dbReference type="GO" id="GO:0010420">
    <property type="term" value="F:polyprenyldihydroxybenzoate methyltransferase activity"/>
    <property type="evidence" value="ECO:0007669"/>
    <property type="project" value="TreeGrafter"/>
</dbReference>
<reference evidence="4" key="1">
    <citation type="journal article" date="2020" name="Phytopathology">
        <title>Genome sequence and comparative analysis of Colletotrichum gloeosporioides isolated from Liriodendron leaves.</title>
        <authorList>
            <person name="Fu F.F."/>
            <person name="Hao Z."/>
            <person name="Wang P."/>
            <person name="Lu Y."/>
            <person name="Xue L.J."/>
            <person name="Wei G."/>
            <person name="Tian Y."/>
            <person name="Baishi H."/>
            <person name="Xu H."/>
            <person name="Shi J."/>
            <person name="Cheng T."/>
            <person name="Wang G."/>
            <person name="Yi Y."/>
            <person name="Chen J."/>
        </authorList>
    </citation>
    <scope>NUCLEOTIDE SEQUENCE</scope>
    <source>
        <strain evidence="4">Lc1</strain>
    </source>
</reference>